<dbReference type="Proteomes" id="UP000717585">
    <property type="component" value="Unassembled WGS sequence"/>
</dbReference>
<evidence type="ECO:0000313" key="3">
    <source>
        <dbReference type="EMBL" id="KAG9392414.1"/>
    </source>
</evidence>
<gene>
    <name evidence="3" type="ORF">J8273_5404</name>
</gene>
<evidence type="ECO:0000256" key="2">
    <source>
        <dbReference type="SAM" id="MobiDB-lite"/>
    </source>
</evidence>
<feature type="coiled-coil region" evidence="1">
    <location>
        <begin position="194"/>
        <end position="454"/>
    </location>
</feature>
<reference evidence="3" key="1">
    <citation type="submission" date="2021-05" db="EMBL/GenBank/DDBJ databases">
        <title>A free-living protist that lacks canonical eukaryotic 1 DNA replication and segregation systems.</title>
        <authorList>
            <person name="Salas-Leiva D.E."/>
            <person name="Tromer E.C."/>
            <person name="Curtis B.A."/>
            <person name="Jerlstrom-Hultqvist J."/>
            <person name="Kolisko M."/>
            <person name="Yi Z."/>
            <person name="Salas-Leiva J.S."/>
            <person name="Gallot-Lavallee L."/>
            <person name="Kops G.J.P.L."/>
            <person name="Archibald J.M."/>
            <person name="Simpson A.G.B."/>
            <person name="Roger A.J."/>
        </authorList>
    </citation>
    <scope>NUCLEOTIDE SEQUENCE</scope>
    <source>
        <strain evidence="3">BICM</strain>
    </source>
</reference>
<dbReference type="EMBL" id="JAHDYR010000038">
    <property type="protein sequence ID" value="KAG9392414.1"/>
    <property type="molecule type" value="Genomic_DNA"/>
</dbReference>
<keyword evidence="4" id="KW-1185">Reference proteome</keyword>
<evidence type="ECO:0000256" key="1">
    <source>
        <dbReference type="SAM" id="Coils"/>
    </source>
</evidence>
<dbReference type="AlphaFoldDB" id="A0A8J6B3U9"/>
<accession>A0A8J6B3U9</accession>
<keyword evidence="1" id="KW-0175">Coiled coil</keyword>
<feature type="coiled-coil region" evidence="1">
    <location>
        <begin position="18"/>
        <end position="164"/>
    </location>
</feature>
<feature type="region of interest" description="Disordered" evidence="2">
    <location>
        <begin position="509"/>
        <end position="532"/>
    </location>
</feature>
<organism evidence="3 4">
    <name type="scientific">Carpediemonas membranifera</name>
    <dbReference type="NCBI Taxonomy" id="201153"/>
    <lineage>
        <taxon>Eukaryota</taxon>
        <taxon>Metamonada</taxon>
        <taxon>Carpediemonas-like organisms</taxon>
        <taxon>Carpediemonas</taxon>
    </lineage>
</organism>
<protein>
    <submittedName>
        <fullName evidence="3">Chromosome partition protein Smc</fullName>
    </submittedName>
</protein>
<sequence length="532" mass="59410">MNLPSHVVSLKASYTKQVRELTDMNYKLTNANEALERKVLELQLKCQKVQQQADLSERLLQMAEKSQAQGLTQSQRLRQTSELDRKEAKIAKLTEENARLVQEAEDMNQIMEQLYSGGVDDDTAQLRAELESTRVELGRAQDKITALEEALAASEEAKEDSASRAEGVEAVLESTLGEYETRMGAMRAEFDAELSDSRGQVEALHETIAGLEERVSRDMTDREAAVDEAARLRVEIEGFRKECLHRTSYTDQLEEIQAELLASLSRAQGQVDALEEDAMALQEERDQAVNKAAQAEQALQRARDEFEGRLEATRRGAETDKADTTAQLMTLRNTVAGLEKRLERETTMRERAEDELVTWRHRLEDASAAADTKAGQLGSKIEEVTKALEEAKQEIARHQEADGDAREQIEAETRRANRIAADSADKVAEVTRRAEKAENDLAGALVQVRILTEDQQSLRKRIESERRVHEGHVTALVEEIAGLRSGGVERSPARKPDVCQARSRVLEALERSQAYDSDGTKTTENAEAGDNV</sequence>
<proteinExistence type="predicted"/>
<comment type="caution">
    <text evidence="3">The sequence shown here is derived from an EMBL/GenBank/DDBJ whole genome shotgun (WGS) entry which is preliminary data.</text>
</comment>
<evidence type="ECO:0000313" key="4">
    <source>
        <dbReference type="Proteomes" id="UP000717585"/>
    </source>
</evidence>
<name>A0A8J6B3U9_9EUKA</name>